<dbReference type="AlphaFoldDB" id="A0A0M3HJE2"/>
<sequence length="99" mass="11494">LNNIEATLQDWIVLGQVDLEQLIDEKFTRAADWEAQIKLLKGKGREAEKLPSEIKLECILVTTSAVRNAIDDMLQRLFDTLIWTLRHSINTQIQVRIFF</sequence>
<evidence type="ECO:0000313" key="1">
    <source>
        <dbReference type="Proteomes" id="UP000036681"/>
    </source>
</evidence>
<reference evidence="2" key="1">
    <citation type="submission" date="2017-02" db="UniProtKB">
        <authorList>
            <consortium name="WormBaseParasite"/>
        </authorList>
    </citation>
    <scope>IDENTIFICATION</scope>
</reference>
<organism evidence="1 2">
    <name type="scientific">Ascaris lumbricoides</name>
    <name type="common">Giant roundworm</name>
    <dbReference type="NCBI Taxonomy" id="6252"/>
    <lineage>
        <taxon>Eukaryota</taxon>
        <taxon>Metazoa</taxon>
        <taxon>Ecdysozoa</taxon>
        <taxon>Nematoda</taxon>
        <taxon>Chromadorea</taxon>
        <taxon>Rhabditida</taxon>
        <taxon>Spirurina</taxon>
        <taxon>Ascaridomorpha</taxon>
        <taxon>Ascaridoidea</taxon>
        <taxon>Ascarididae</taxon>
        <taxon>Ascaris</taxon>
    </lineage>
</organism>
<name>A0A0M3HJE2_ASCLU</name>
<keyword evidence="1" id="KW-1185">Reference proteome</keyword>
<evidence type="ECO:0000313" key="2">
    <source>
        <dbReference type="WBParaSite" id="ALUE_0000163701-mRNA-1"/>
    </source>
</evidence>
<protein>
    <submittedName>
        <fullName evidence="2">DHC_N2 domain-containing protein</fullName>
    </submittedName>
</protein>
<dbReference type="WBParaSite" id="ALUE_0000163701-mRNA-1">
    <property type="protein sequence ID" value="ALUE_0000163701-mRNA-1"/>
    <property type="gene ID" value="ALUE_0000163701"/>
</dbReference>
<accession>A0A0M3HJE2</accession>
<dbReference type="Proteomes" id="UP000036681">
    <property type="component" value="Unplaced"/>
</dbReference>
<proteinExistence type="predicted"/>